<evidence type="ECO:0000313" key="2">
    <source>
        <dbReference type="Proteomes" id="UP000640274"/>
    </source>
</evidence>
<dbReference type="AlphaFoldDB" id="A0A934MR77"/>
<dbReference type="EMBL" id="JAELUP010000065">
    <property type="protein sequence ID" value="MBJ6362079.1"/>
    <property type="molecule type" value="Genomic_DNA"/>
</dbReference>
<protein>
    <submittedName>
        <fullName evidence="1">Uncharacterized protein</fullName>
    </submittedName>
</protein>
<organism evidence="1 2">
    <name type="scientific">Paenibacillus roseus</name>
    <dbReference type="NCBI Taxonomy" id="2798579"/>
    <lineage>
        <taxon>Bacteria</taxon>
        <taxon>Bacillati</taxon>
        <taxon>Bacillota</taxon>
        <taxon>Bacilli</taxon>
        <taxon>Bacillales</taxon>
        <taxon>Paenibacillaceae</taxon>
        <taxon>Paenibacillus</taxon>
    </lineage>
</organism>
<reference evidence="1" key="1">
    <citation type="submission" date="2020-12" db="EMBL/GenBank/DDBJ databases">
        <authorList>
            <person name="Huq M.A."/>
        </authorList>
    </citation>
    <scope>NUCLEOTIDE SEQUENCE</scope>
    <source>
        <strain evidence="1">MAHUQ-46</strain>
    </source>
</reference>
<dbReference type="RefSeq" id="WP_199019625.1">
    <property type="nucleotide sequence ID" value="NZ_JAELUP010000065.1"/>
</dbReference>
<dbReference type="Proteomes" id="UP000640274">
    <property type="component" value="Unassembled WGS sequence"/>
</dbReference>
<name>A0A934MR77_9BACL</name>
<gene>
    <name evidence="1" type="ORF">JFN88_12460</name>
</gene>
<sequence>MNIELTDCPQVLQDRVRQLLESIPTKVIAVRRIESLPYKDKSVVVTRYKAYLQYAYEISILSMSVTTGLEDVLDGQLSQNTINGGDILTILEAADYIKDDVIRLLNK</sequence>
<accession>A0A934MR77</accession>
<comment type="caution">
    <text evidence="1">The sequence shown here is derived from an EMBL/GenBank/DDBJ whole genome shotgun (WGS) entry which is preliminary data.</text>
</comment>
<evidence type="ECO:0000313" key="1">
    <source>
        <dbReference type="EMBL" id="MBJ6362079.1"/>
    </source>
</evidence>
<proteinExistence type="predicted"/>
<keyword evidence="2" id="KW-1185">Reference proteome</keyword>